<dbReference type="PANTHER" id="PTHR47190">
    <property type="entry name" value="DEHYDROGENASE, PUTATIVE-RELATED"/>
    <property type="match status" value="1"/>
</dbReference>
<protein>
    <submittedName>
        <fullName evidence="1">Uncharacterized protein</fullName>
    </submittedName>
</protein>
<proteinExistence type="predicted"/>
<reference evidence="1" key="2">
    <citation type="submission" date="2021-10" db="EMBL/GenBank/DDBJ databases">
        <title>Phylogenomics reveals ancestral predisposition of the termite-cultivated fungus Termitomyces towards a domesticated lifestyle.</title>
        <authorList>
            <person name="Auxier B."/>
            <person name="Grum-Grzhimaylo A."/>
            <person name="Cardenas M.E."/>
            <person name="Lodge J.D."/>
            <person name="Laessoe T."/>
            <person name="Pedersen O."/>
            <person name="Smith M.E."/>
            <person name="Kuyper T.W."/>
            <person name="Franco-Molano E.A."/>
            <person name="Baroni T.J."/>
            <person name="Aanen D.K."/>
        </authorList>
    </citation>
    <scope>NUCLEOTIDE SEQUENCE</scope>
    <source>
        <strain evidence="1">D49</strain>
    </source>
</reference>
<sequence length="90" mass="9675">MAQLRNYVTDIFTKATPYDYIVVGAGPGGLVAADRLSEAGKKVLLLERGGPATWETGGTYGPTWAKGQNFVLVPTGVRFRNINWLACVMG</sequence>
<reference evidence="1" key="1">
    <citation type="submission" date="2021-02" db="EMBL/GenBank/DDBJ databases">
        <authorList>
            <person name="Nieuwenhuis M."/>
            <person name="Van De Peppel L.J.J."/>
        </authorList>
    </citation>
    <scope>NUCLEOTIDE SEQUENCE</scope>
    <source>
        <strain evidence="1">D49</strain>
    </source>
</reference>
<dbReference type="SUPFAM" id="SSF51905">
    <property type="entry name" value="FAD/NAD(P)-binding domain"/>
    <property type="match status" value="1"/>
</dbReference>
<dbReference type="PANTHER" id="PTHR47190:SF2">
    <property type="entry name" value="CELLOBIOSE DEHYDROGENASE (AFU_ORTHOLOGUE AFUA_2G17620)"/>
    <property type="match status" value="1"/>
</dbReference>
<name>A0A9P7FQF7_9AGAR</name>
<evidence type="ECO:0000313" key="2">
    <source>
        <dbReference type="Proteomes" id="UP000717328"/>
    </source>
</evidence>
<dbReference type="InterPro" id="IPR036188">
    <property type="entry name" value="FAD/NAD-bd_sf"/>
</dbReference>
<dbReference type="AlphaFoldDB" id="A0A9P7FQF7"/>
<dbReference type="Pfam" id="PF13450">
    <property type="entry name" value="NAD_binding_8"/>
    <property type="match status" value="1"/>
</dbReference>
<dbReference type="InterPro" id="IPR053208">
    <property type="entry name" value="GMC_Oxidoreductase_CD"/>
</dbReference>
<organism evidence="1 2">
    <name type="scientific">Sphagnurus paluster</name>
    <dbReference type="NCBI Taxonomy" id="117069"/>
    <lineage>
        <taxon>Eukaryota</taxon>
        <taxon>Fungi</taxon>
        <taxon>Dikarya</taxon>
        <taxon>Basidiomycota</taxon>
        <taxon>Agaricomycotina</taxon>
        <taxon>Agaricomycetes</taxon>
        <taxon>Agaricomycetidae</taxon>
        <taxon>Agaricales</taxon>
        <taxon>Tricholomatineae</taxon>
        <taxon>Lyophyllaceae</taxon>
        <taxon>Sphagnurus</taxon>
    </lineage>
</organism>
<dbReference type="EMBL" id="JABCKI010006100">
    <property type="protein sequence ID" value="KAG5635405.1"/>
    <property type="molecule type" value="Genomic_DNA"/>
</dbReference>
<dbReference type="OrthoDB" id="1878542at2759"/>
<keyword evidence="2" id="KW-1185">Reference proteome</keyword>
<comment type="caution">
    <text evidence="1">The sequence shown here is derived from an EMBL/GenBank/DDBJ whole genome shotgun (WGS) entry which is preliminary data.</text>
</comment>
<evidence type="ECO:0000313" key="1">
    <source>
        <dbReference type="EMBL" id="KAG5635405.1"/>
    </source>
</evidence>
<dbReference type="Gene3D" id="3.50.50.60">
    <property type="entry name" value="FAD/NAD(P)-binding domain"/>
    <property type="match status" value="1"/>
</dbReference>
<dbReference type="Proteomes" id="UP000717328">
    <property type="component" value="Unassembled WGS sequence"/>
</dbReference>
<accession>A0A9P7FQF7</accession>
<gene>
    <name evidence="1" type="ORF">H0H81_011383</name>
</gene>